<feature type="region of interest" description="Disordered" evidence="1">
    <location>
        <begin position="117"/>
        <end position="136"/>
    </location>
</feature>
<sequence length="150" mass="16719">MSNLRSGPGSTSPFQGKVQHDFAIYVFNEECMEKRLPPSTFRTIKNLLTNGGTLSETEADVVAFGMKEWAEEHGAVCFCHWFQPLTSKSAKKFDCFLNIKNGRSSHDSHLMSEFSGKQLTKGEPDGSSFPNGGLRNTHQARGYTAWDYTS</sequence>
<dbReference type="EMBL" id="KB207027">
    <property type="protein sequence ID" value="ELP85909.1"/>
    <property type="molecule type" value="Genomic_DNA"/>
</dbReference>
<accession>A0A0A1U2X7</accession>
<dbReference type="Pfam" id="PF12437">
    <property type="entry name" value="GSIII_N"/>
    <property type="match status" value="1"/>
</dbReference>
<reference evidence="3 4" key="1">
    <citation type="submission" date="2012-10" db="EMBL/GenBank/DDBJ databases">
        <authorList>
            <person name="Zafar N."/>
            <person name="Inman J."/>
            <person name="Hall N."/>
            <person name="Lorenzi H."/>
            <person name="Caler E."/>
        </authorList>
    </citation>
    <scope>NUCLEOTIDE SEQUENCE [LARGE SCALE GENOMIC DNA]</scope>
    <source>
        <strain evidence="3 4">IP1</strain>
    </source>
</reference>
<proteinExistence type="predicted"/>
<dbReference type="PANTHER" id="PTHR42974">
    <property type="entry name" value="GLUTAMINE SYNTHETASE"/>
    <property type="match status" value="1"/>
</dbReference>
<dbReference type="VEuPathDB" id="AmoebaDB:EIN_134830"/>
<feature type="non-terminal residue" evidence="3">
    <location>
        <position position="150"/>
    </location>
</feature>
<name>A0A0A1U2X7_ENTIV</name>
<dbReference type="PANTHER" id="PTHR42974:SF1">
    <property type="entry name" value="TYPE-3 GLUTAMINE SYNTHETASE"/>
    <property type="match status" value="1"/>
</dbReference>
<feature type="domain" description="Glutamine synthetase type III N-terminal" evidence="2">
    <location>
        <begin position="19"/>
        <end position="150"/>
    </location>
</feature>
<keyword evidence="4" id="KW-1185">Reference proteome</keyword>
<feature type="non-terminal residue" evidence="3">
    <location>
        <position position="1"/>
    </location>
</feature>
<dbReference type="InterPro" id="IPR052725">
    <property type="entry name" value="GS_Type-3"/>
</dbReference>
<evidence type="ECO:0000259" key="2">
    <source>
        <dbReference type="Pfam" id="PF12437"/>
    </source>
</evidence>
<dbReference type="InterPro" id="IPR022147">
    <property type="entry name" value="GSIII_N"/>
</dbReference>
<dbReference type="RefSeq" id="XP_004185255.1">
    <property type="nucleotide sequence ID" value="XM_004185207.1"/>
</dbReference>
<evidence type="ECO:0000313" key="4">
    <source>
        <dbReference type="Proteomes" id="UP000014680"/>
    </source>
</evidence>
<dbReference type="AlphaFoldDB" id="A0A0A1U2X7"/>
<dbReference type="KEGG" id="eiv:EIN_134830"/>
<evidence type="ECO:0000256" key="1">
    <source>
        <dbReference type="SAM" id="MobiDB-lite"/>
    </source>
</evidence>
<dbReference type="Proteomes" id="UP000014680">
    <property type="component" value="Unassembled WGS sequence"/>
</dbReference>
<protein>
    <submittedName>
        <fullName evidence="3">Glutamine synthetase, putative</fullName>
    </submittedName>
</protein>
<evidence type="ECO:0000313" key="3">
    <source>
        <dbReference type="EMBL" id="ELP85909.1"/>
    </source>
</evidence>
<organism evidence="3 4">
    <name type="scientific">Entamoeba invadens IP1</name>
    <dbReference type="NCBI Taxonomy" id="370355"/>
    <lineage>
        <taxon>Eukaryota</taxon>
        <taxon>Amoebozoa</taxon>
        <taxon>Evosea</taxon>
        <taxon>Archamoebae</taxon>
        <taxon>Mastigamoebida</taxon>
        <taxon>Entamoebidae</taxon>
        <taxon>Entamoeba</taxon>
    </lineage>
</organism>
<dbReference type="OrthoDB" id="415358at2759"/>
<dbReference type="GeneID" id="14884965"/>
<dbReference type="GO" id="GO:0004356">
    <property type="term" value="F:glutamine synthetase activity"/>
    <property type="evidence" value="ECO:0007669"/>
    <property type="project" value="InterPro"/>
</dbReference>
<gene>
    <name evidence="3" type="ORF">EIN_134830</name>
</gene>